<evidence type="ECO:0000313" key="2">
    <source>
        <dbReference type="Proteomes" id="UP000295717"/>
    </source>
</evidence>
<dbReference type="EMBL" id="SMAO01000006">
    <property type="protein sequence ID" value="TCT20214.1"/>
    <property type="molecule type" value="Genomic_DNA"/>
</dbReference>
<organism evidence="1 2">
    <name type="scientific">Thiobaca trueperi</name>
    <dbReference type="NCBI Taxonomy" id="127458"/>
    <lineage>
        <taxon>Bacteria</taxon>
        <taxon>Pseudomonadati</taxon>
        <taxon>Pseudomonadota</taxon>
        <taxon>Gammaproteobacteria</taxon>
        <taxon>Chromatiales</taxon>
        <taxon>Chromatiaceae</taxon>
        <taxon>Thiobaca</taxon>
    </lineage>
</organism>
<comment type="caution">
    <text evidence="1">The sequence shown here is derived from an EMBL/GenBank/DDBJ whole genome shotgun (WGS) entry which is preliminary data.</text>
</comment>
<dbReference type="AlphaFoldDB" id="A0A4R3MV61"/>
<reference evidence="1 2" key="1">
    <citation type="submission" date="2019-03" db="EMBL/GenBank/DDBJ databases">
        <title>Genomic Encyclopedia of Type Strains, Phase IV (KMG-IV): sequencing the most valuable type-strain genomes for metagenomic binning, comparative biology and taxonomic classification.</title>
        <authorList>
            <person name="Goeker M."/>
        </authorList>
    </citation>
    <scope>NUCLEOTIDE SEQUENCE [LARGE SCALE GENOMIC DNA]</scope>
    <source>
        <strain evidence="1 2">DSM 13587</strain>
    </source>
</reference>
<dbReference type="Proteomes" id="UP000295717">
    <property type="component" value="Unassembled WGS sequence"/>
</dbReference>
<accession>A0A4R3MV61</accession>
<gene>
    <name evidence="1" type="ORF">EDC35_106141</name>
</gene>
<sequence>MTASPTRLLCVDLDGALTQVDLGPSPVARIGSGDLTKSDIIHALEK</sequence>
<evidence type="ECO:0000313" key="1">
    <source>
        <dbReference type="EMBL" id="TCT20214.1"/>
    </source>
</evidence>
<protein>
    <submittedName>
        <fullName evidence="1">Uncharacterized protein</fullName>
    </submittedName>
</protein>
<keyword evidence="2" id="KW-1185">Reference proteome</keyword>
<name>A0A4R3MV61_9GAMM</name>
<proteinExistence type="predicted"/>